<protein>
    <recommendedName>
        <fullName evidence="3">RidA family protein</fullName>
    </recommendedName>
</protein>
<proteinExistence type="predicted"/>
<dbReference type="RefSeq" id="WP_110660769.1">
    <property type="nucleotide sequence ID" value="NZ_PDLL01000249.1"/>
</dbReference>
<dbReference type="PANTHER" id="PTHR47328">
    <property type="match status" value="1"/>
</dbReference>
<dbReference type="InterPro" id="IPR035959">
    <property type="entry name" value="RutC-like_sf"/>
</dbReference>
<sequence length="116" mass="12756">MQTIERKQTNQRMSQVVVHGNTLYLAGQVGDPRHNIADQTRDALARVEALLAQAGSSREHLLQTTIWLADMADFEAMNAVWDAWVPVGHAPARACGEAKLADPQLLVEVIVCAARR</sequence>
<accession>A0A2W0EK38</accession>
<dbReference type="CDD" id="cd06150">
    <property type="entry name" value="YjgF_YER057c_UK114_like_2"/>
    <property type="match status" value="1"/>
</dbReference>
<organism evidence="1 2">
    <name type="scientific">Pseudomonas jessenii</name>
    <dbReference type="NCBI Taxonomy" id="77298"/>
    <lineage>
        <taxon>Bacteria</taxon>
        <taxon>Pseudomonadati</taxon>
        <taxon>Pseudomonadota</taxon>
        <taxon>Gammaproteobacteria</taxon>
        <taxon>Pseudomonadales</taxon>
        <taxon>Pseudomonadaceae</taxon>
        <taxon>Pseudomonas</taxon>
    </lineage>
</organism>
<dbReference type="Proteomes" id="UP000247437">
    <property type="component" value="Unassembled WGS sequence"/>
</dbReference>
<dbReference type="InterPro" id="IPR006175">
    <property type="entry name" value="YjgF/YER057c/UK114"/>
</dbReference>
<dbReference type="OrthoDB" id="6899345at2"/>
<dbReference type="Pfam" id="PF01042">
    <property type="entry name" value="Ribonuc_L-PSP"/>
    <property type="match status" value="1"/>
</dbReference>
<reference evidence="1 2" key="1">
    <citation type="journal article" date="2018" name="Appl. Microbiol. Biotechnol.">
        <title>Characterization of the caprolactam degradation pathway in Pseudomonas jessenii using mass spectrometry-based proteomics.</title>
        <authorList>
            <person name="Otzen M."/>
            <person name="Palacio C."/>
            <person name="Janssen D.B."/>
        </authorList>
    </citation>
    <scope>NUCLEOTIDE SEQUENCE [LARGE SCALE GENOMIC DNA]</scope>
    <source>
        <strain evidence="1 2">GO3</strain>
    </source>
</reference>
<gene>
    <name evidence="1" type="ORF">CRX42_19160</name>
</gene>
<dbReference type="SUPFAM" id="SSF55298">
    <property type="entry name" value="YjgF-like"/>
    <property type="match status" value="1"/>
</dbReference>
<evidence type="ECO:0000313" key="1">
    <source>
        <dbReference type="EMBL" id="PYY68920.1"/>
    </source>
</evidence>
<evidence type="ECO:0008006" key="3">
    <source>
        <dbReference type="Google" id="ProtNLM"/>
    </source>
</evidence>
<dbReference type="PANTHER" id="PTHR47328:SF1">
    <property type="entry name" value="RUTC FAMILY PROTEIN YOAB"/>
    <property type="match status" value="1"/>
</dbReference>
<name>A0A2W0EK38_PSEJE</name>
<comment type="caution">
    <text evidence="1">The sequence shown here is derived from an EMBL/GenBank/DDBJ whole genome shotgun (WGS) entry which is preliminary data.</text>
</comment>
<dbReference type="InterPro" id="IPR035709">
    <property type="entry name" value="YoaB-like"/>
</dbReference>
<dbReference type="Gene3D" id="3.30.1330.40">
    <property type="entry name" value="RutC-like"/>
    <property type="match status" value="1"/>
</dbReference>
<dbReference type="EMBL" id="PDLL01000249">
    <property type="protein sequence ID" value="PYY68920.1"/>
    <property type="molecule type" value="Genomic_DNA"/>
</dbReference>
<evidence type="ECO:0000313" key="2">
    <source>
        <dbReference type="Proteomes" id="UP000247437"/>
    </source>
</evidence>
<dbReference type="AlphaFoldDB" id="A0A2W0EK38"/>